<evidence type="ECO:0000313" key="3">
    <source>
        <dbReference type="Proteomes" id="UP001501600"/>
    </source>
</evidence>
<dbReference type="RefSeq" id="WP_345316864.1">
    <property type="nucleotide sequence ID" value="NZ_BAABLF010000012.1"/>
</dbReference>
<evidence type="ECO:0000256" key="1">
    <source>
        <dbReference type="SAM" id="SignalP"/>
    </source>
</evidence>
<name>A0ABP9S8R5_9GAMM</name>
<evidence type="ECO:0000313" key="2">
    <source>
        <dbReference type="EMBL" id="GAA5191792.1"/>
    </source>
</evidence>
<feature type="chain" id="PRO_5047204462" evidence="1">
    <location>
        <begin position="33"/>
        <end position="553"/>
    </location>
</feature>
<protein>
    <submittedName>
        <fullName evidence="2">Uncharacterized protein</fullName>
    </submittedName>
</protein>
<sequence>MNFGHVFPRGRLLNLGLVCCLVASLCSVNVSAAPKKDRNAPPAANIFEQYGLSKDIPKLGLSSLAQSEHLIEQMTHRLETVDGVQESQVFVVQSTDSKGNIDMRIKYDPRLLDEHENLVARLEEWTRQQYRLRQYGELFDRNSVVVDELGDERLVIRFNYSRYGLPQDIAYFRFMRVKVMAEGGEVKSMVLTNSRPFLMDGYQIKSYRQDVTFKTLETGRVVIDRKELVATGEHKGAPLKLTITVTPVAVYDDDDDLVVLNDELMTTVSDPRLREEFVNLDRAFPLMADLVRRQGIDLPLPYGISLAYRKQTMDIGFFDFDIMGLNLNEFFDPTASFGTVDAQSLSLRGDVNILPFWNVYALVGRIKVDAAVNAQYTGKLEDILKDKLGEFGGAAACRLLQEQGLDLCSGTNFAVPLDLDYTTIGVGTTLSIGYKEFFASVNATWVKTQLDSSIDWGDSIITVQPLLGYQFVDFRGQLLVGAEYQGLDDRMTGNLGFIPELGRDFTYDVGVINNRWAYLIGFNKQLGKHYNLTFMYNYGETRDSFTLNFGYRF</sequence>
<comment type="caution">
    <text evidence="2">The sequence shown here is derived from an EMBL/GenBank/DDBJ whole genome shotgun (WGS) entry which is preliminary data.</text>
</comment>
<feature type="signal peptide" evidence="1">
    <location>
        <begin position="1"/>
        <end position="32"/>
    </location>
</feature>
<reference evidence="3" key="1">
    <citation type="journal article" date="2019" name="Int. J. Syst. Evol. Microbiol.">
        <title>The Global Catalogue of Microorganisms (GCM) 10K type strain sequencing project: providing services to taxonomists for standard genome sequencing and annotation.</title>
        <authorList>
            <consortium name="The Broad Institute Genomics Platform"/>
            <consortium name="The Broad Institute Genome Sequencing Center for Infectious Disease"/>
            <person name="Wu L."/>
            <person name="Ma J."/>
        </authorList>
    </citation>
    <scope>NUCLEOTIDE SEQUENCE [LARGE SCALE GENOMIC DNA]</scope>
    <source>
        <strain evidence="3">JCM 18720</strain>
    </source>
</reference>
<accession>A0ABP9S8R5</accession>
<keyword evidence="3" id="KW-1185">Reference proteome</keyword>
<proteinExistence type="predicted"/>
<dbReference type="Proteomes" id="UP001501600">
    <property type="component" value="Unassembled WGS sequence"/>
</dbReference>
<gene>
    <name evidence="2" type="ORF">GCM10025772_19480</name>
</gene>
<dbReference type="EMBL" id="BAABLF010000012">
    <property type="protein sequence ID" value="GAA5191792.1"/>
    <property type="molecule type" value="Genomic_DNA"/>
</dbReference>
<keyword evidence="1" id="KW-0732">Signal</keyword>
<organism evidence="2 3">
    <name type="scientific">Ferrimonas gelatinilytica</name>
    <dbReference type="NCBI Taxonomy" id="1255257"/>
    <lineage>
        <taxon>Bacteria</taxon>
        <taxon>Pseudomonadati</taxon>
        <taxon>Pseudomonadota</taxon>
        <taxon>Gammaproteobacteria</taxon>
        <taxon>Alteromonadales</taxon>
        <taxon>Ferrimonadaceae</taxon>
        <taxon>Ferrimonas</taxon>
    </lineage>
</organism>